<proteinExistence type="inferred from homology"/>
<dbReference type="GO" id="GO:0031116">
    <property type="term" value="P:positive regulation of microtubule polymerization"/>
    <property type="evidence" value="ECO:0007669"/>
    <property type="project" value="TreeGrafter"/>
</dbReference>
<dbReference type="Pfam" id="PF15301">
    <property type="entry name" value="SLAIN"/>
    <property type="match status" value="1"/>
</dbReference>
<reference evidence="4" key="1">
    <citation type="submission" date="2025-08" db="UniProtKB">
        <authorList>
            <consortium name="Ensembl"/>
        </authorList>
    </citation>
    <scope>IDENTIFICATION</scope>
</reference>
<dbReference type="Proteomes" id="UP000472275">
    <property type="component" value="Chromosome 14"/>
</dbReference>
<evidence type="ECO:0000256" key="2">
    <source>
        <dbReference type="ARBA" id="ARBA00023054"/>
    </source>
</evidence>
<feature type="compositionally biased region" description="Pro residues" evidence="3">
    <location>
        <begin position="60"/>
        <end position="73"/>
    </location>
</feature>
<feature type="compositionally biased region" description="Low complexity" evidence="3">
    <location>
        <begin position="74"/>
        <end position="84"/>
    </location>
</feature>
<dbReference type="GO" id="GO:0035371">
    <property type="term" value="C:microtubule plus-end"/>
    <property type="evidence" value="ECO:0007669"/>
    <property type="project" value="TreeGrafter"/>
</dbReference>
<dbReference type="GeneTree" id="ENSGT00390000017860"/>
<comment type="similarity">
    <text evidence="1">Belongs to the SLAIN motif-containing family.</text>
</comment>
<sequence>MEAALLKPAMMAEVKGSGAGPAVSAELEVKKLQELVRKLEKQNEQLRSRAAAAAAVATGPPGPHLLLAPPPAPGGLRPASPPSVAGGGAAPCMPSPVPTLLCAAALGPPEPLAYFKPSPAGGGGGPGAAAAAATVLDEVAVLELEDGCCGQDEDTWLYVLPTKTLTPQEKSLSPMQWCRRVLDHPSPEIEAAKRSLCFRLEQGYISRSSPLSPQSSIDSELSTSELEDDSISMGYKLQDLTDVQIMARLQEESLRQDYASTSASVSRHSSSVSLHAGKKGTCGDQEYDRYSLEDEEEFDHLPPPQPRLTRCSPFQRGIPHSQTFSSIRDCRRSPTSPHFPSNTYQQPYYSPQAQTPEQQPNRINGDKLRRSMPNLTRMPSTPTINSNAGFASSPVTVRNSQSFDSNLHGASNGISRMQSCIPSPGQLQHRVHSVGHFPVSVRQPLKATAYVSPTVQGSTSSSSSSSIPISNNLQLYSNTGIPMPNKTASQGIVGRSALPRPSLAINGSGIPRSKIAQPVRSFLQPPKPLSSLSTMRDGNWRDGCY</sequence>
<evidence type="ECO:0000313" key="5">
    <source>
        <dbReference type="Proteomes" id="UP000472275"/>
    </source>
</evidence>
<dbReference type="PANTHER" id="PTHR22406">
    <property type="entry name" value="NASCENT POLYPEPTIDE-ASSOCIATED COMPLEX SUBUNIT ALPHA, MUSCLE-SPECIFIC FORM"/>
    <property type="match status" value="1"/>
</dbReference>
<dbReference type="InterPro" id="IPR026179">
    <property type="entry name" value="Slain"/>
</dbReference>
<gene>
    <name evidence="4" type="primary">SLAIN1</name>
</gene>
<feature type="compositionally biased region" description="Polar residues" evidence="3">
    <location>
        <begin position="333"/>
        <end position="362"/>
    </location>
</feature>
<dbReference type="Ensembl" id="ENSACCT00020021955.1">
    <property type="protein sequence ID" value="ENSACCP00020021026.1"/>
    <property type="gene ID" value="ENSACCG00020014479.1"/>
</dbReference>
<protein>
    <submittedName>
        <fullName evidence="4">SLAIN motif family member 1</fullName>
    </submittedName>
</protein>
<evidence type="ECO:0000313" key="4">
    <source>
        <dbReference type="Ensembl" id="ENSACCP00020021026.1"/>
    </source>
</evidence>
<organism evidence="4 5">
    <name type="scientific">Aquila chrysaetos chrysaetos</name>
    <dbReference type="NCBI Taxonomy" id="223781"/>
    <lineage>
        <taxon>Eukaryota</taxon>
        <taxon>Metazoa</taxon>
        <taxon>Chordata</taxon>
        <taxon>Craniata</taxon>
        <taxon>Vertebrata</taxon>
        <taxon>Euteleostomi</taxon>
        <taxon>Archelosauria</taxon>
        <taxon>Archosauria</taxon>
        <taxon>Dinosauria</taxon>
        <taxon>Saurischia</taxon>
        <taxon>Theropoda</taxon>
        <taxon>Coelurosauria</taxon>
        <taxon>Aves</taxon>
        <taxon>Neognathae</taxon>
        <taxon>Neoaves</taxon>
        <taxon>Telluraves</taxon>
        <taxon>Accipitrimorphae</taxon>
        <taxon>Accipitriformes</taxon>
        <taxon>Accipitridae</taxon>
        <taxon>Accipitrinae</taxon>
        <taxon>Aquila</taxon>
    </lineage>
</organism>
<dbReference type="GO" id="GO:0031122">
    <property type="term" value="P:cytoplasmic microtubule organization"/>
    <property type="evidence" value="ECO:0007669"/>
    <property type="project" value="TreeGrafter"/>
</dbReference>
<evidence type="ECO:0000256" key="1">
    <source>
        <dbReference type="ARBA" id="ARBA00006652"/>
    </source>
</evidence>
<keyword evidence="5" id="KW-1185">Reference proteome</keyword>
<dbReference type="PANTHER" id="PTHR22406:SF2">
    <property type="entry name" value="SLAIN MOTIF-CONTAINING PROTEIN 1"/>
    <property type="match status" value="1"/>
</dbReference>
<name>A0A663FAZ6_AQUCH</name>
<feature type="region of interest" description="Disordered" evidence="3">
    <location>
        <begin position="48"/>
        <end position="88"/>
    </location>
</feature>
<keyword evidence="2" id="KW-0175">Coiled coil</keyword>
<feature type="region of interest" description="Disordered" evidence="3">
    <location>
        <begin position="260"/>
        <end position="364"/>
    </location>
</feature>
<dbReference type="AlphaFoldDB" id="A0A663FAZ6"/>
<reference evidence="4" key="2">
    <citation type="submission" date="2025-09" db="UniProtKB">
        <authorList>
            <consortium name="Ensembl"/>
        </authorList>
    </citation>
    <scope>IDENTIFICATION</scope>
</reference>
<feature type="compositionally biased region" description="Low complexity" evidence="3">
    <location>
        <begin position="50"/>
        <end position="59"/>
    </location>
</feature>
<accession>A0A663FAZ6</accession>
<feature type="compositionally biased region" description="Low complexity" evidence="3">
    <location>
        <begin position="260"/>
        <end position="273"/>
    </location>
</feature>
<evidence type="ECO:0000256" key="3">
    <source>
        <dbReference type="SAM" id="MobiDB-lite"/>
    </source>
</evidence>
<dbReference type="GO" id="GO:0007020">
    <property type="term" value="P:microtubule nucleation"/>
    <property type="evidence" value="ECO:0007669"/>
    <property type="project" value="TreeGrafter"/>
</dbReference>
<dbReference type="InParanoid" id="A0A663FAZ6"/>